<dbReference type="SUPFAM" id="SSF56059">
    <property type="entry name" value="Glutathione synthetase ATP-binding domain-like"/>
    <property type="match status" value="1"/>
</dbReference>
<dbReference type="Pfam" id="PF13535">
    <property type="entry name" value="ATP-grasp_4"/>
    <property type="match status" value="1"/>
</dbReference>
<dbReference type="PANTHER" id="PTHR43585">
    <property type="entry name" value="FUMIPYRROLE BIOSYNTHESIS PROTEIN C"/>
    <property type="match status" value="1"/>
</dbReference>
<evidence type="ECO:0000256" key="2">
    <source>
        <dbReference type="ARBA" id="ARBA00022741"/>
    </source>
</evidence>
<dbReference type="GO" id="GO:0016874">
    <property type="term" value="F:ligase activity"/>
    <property type="evidence" value="ECO:0007669"/>
    <property type="project" value="UniProtKB-KW"/>
</dbReference>
<keyword evidence="7" id="KW-1185">Reference proteome</keyword>
<keyword evidence="1" id="KW-0436">Ligase</keyword>
<dbReference type="Gene3D" id="3.30.470.20">
    <property type="entry name" value="ATP-grasp fold, B domain"/>
    <property type="match status" value="1"/>
</dbReference>
<organism evidence="6 7">
    <name type="scientific">Halomonas nitroreducens</name>
    <dbReference type="NCBI Taxonomy" id="447425"/>
    <lineage>
        <taxon>Bacteria</taxon>
        <taxon>Pseudomonadati</taxon>
        <taxon>Pseudomonadota</taxon>
        <taxon>Gammaproteobacteria</taxon>
        <taxon>Oceanospirillales</taxon>
        <taxon>Halomonadaceae</taxon>
        <taxon>Halomonas</taxon>
    </lineage>
</organism>
<dbReference type="AlphaFoldDB" id="A0A3S0K0Y2"/>
<dbReference type="Proteomes" id="UP000267400">
    <property type="component" value="Unassembled WGS sequence"/>
</dbReference>
<dbReference type="PROSITE" id="PS50975">
    <property type="entry name" value="ATP_GRASP"/>
    <property type="match status" value="1"/>
</dbReference>
<reference evidence="6 7" key="1">
    <citation type="submission" date="2018-12" db="EMBL/GenBank/DDBJ databases">
        <authorList>
            <person name="Yu L."/>
        </authorList>
    </citation>
    <scope>NUCLEOTIDE SEQUENCE [LARGE SCALE GENOMIC DNA]</scope>
    <source>
        <strain evidence="6 7">11S</strain>
    </source>
</reference>
<evidence type="ECO:0000256" key="1">
    <source>
        <dbReference type="ARBA" id="ARBA00022598"/>
    </source>
</evidence>
<accession>A0A3S0K0Y2</accession>
<comment type="caution">
    <text evidence="6">The sequence shown here is derived from an EMBL/GenBank/DDBJ whole genome shotgun (WGS) entry which is preliminary data.</text>
</comment>
<evidence type="ECO:0000256" key="4">
    <source>
        <dbReference type="PROSITE-ProRule" id="PRU00409"/>
    </source>
</evidence>
<dbReference type="OrthoDB" id="8441067at2"/>
<evidence type="ECO:0000259" key="5">
    <source>
        <dbReference type="PROSITE" id="PS50975"/>
    </source>
</evidence>
<keyword evidence="2 4" id="KW-0547">Nucleotide-binding</keyword>
<dbReference type="InterPro" id="IPR011761">
    <property type="entry name" value="ATP-grasp"/>
</dbReference>
<name>A0A3S0K0Y2_9GAMM</name>
<evidence type="ECO:0000256" key="3">
    <source>
        <dbReference type="ARBA" id="ARBA00022840"/>
    </source>
</evidence>
<feature type="domain" description="ATP-grasp" evidence="5">
    <location>
        <begin position="80"/>
        <end position="324"/>
    </location>
</feature>
<sequence length="438" mass="50885">MTKNIFVLGLDDFNLAEMRALPAAADYRFHSLFGHHEVKARPEFPVRRLYEESIERLEHFPGPIDAIVGYWDFPVSTLLPLLCRHFDLPTPSFEAVLKCEHKYWSRLVQQRVVADCIPPFCVVNPFSDRYRDQIDLDYPFWIKPVRAASSILGFMVRNDRELEGAIEAIRAKVFRFSRPFDYLLEFADLPPEIAAIDGAHCIAEGIISRGRQCTLEGYAYRGEVQVYGAVDSIREGQHRSCFSRYQYPSSIPARVQQRMCDVTGRFLREIGFDHGPFNIEFYWDRHQDRIQLLEINNRISKSHCPLFRHVDGLSHHQVMLDLGLGRHPDFPHRQGPWRLAAKFMWRRYGNARVTRVPDHAEWRRLQEHFPSAQLQLHVQEGMRLSELKDQDSYSYEIAVIFLGADSQKALLQKYARLLQLMPLEMVPLECSTTGPALA</sequence>
<dbReference type="InterPro" id="IPR052032">
    <property type="entry name" value="ATP-dep_AA_Ligase"/>
</dbReference>
<dbReference type="GO" id="GO:0005524">
    <property type="term" value="F:ATP binding"/>
    <property type="evidence" value="ECO:0007669"/>
    <property type="project" value="UniProtKB-UniRule"/>
</dbReference>
<dbReference type="GO" id="GO:0046872">
    <property type="term" value="F:metal ion binding"/>
    <property type="evidence" value="ECO:0007669"/>
    <property type="project" value="InterPro"/>
</dbReference>
<proteinExistence type="predicted"/>
<gene>
    <name evidence="6" type="ORF">EKG36_17150</name>
</gene>
<protein>
    <submittedName>
        <fullName evidence="6">ATP-grasp domain-containing protein</fullName>
    </submittedName>
</protein>
<dbReference type="RefSeq" id="WP_126486336.1">
    <property type="nucleotide sequence ID" value="NZ_RXNS01000019.1"/>
</dbReference>
<evidence type="ECO:0000313" key="6">
    <source>
        <dbReference type="EMBL" id="RTQ99603.1"/>
    </source>
</evidence>
<dbReference type="EMBL" id="RXNS01000019">
    <property type="protein sequence ID" value="RTQ99603.1"/>
    <property type="molecule type" value="Genomic_DNA"/>
</dbReference>
<dbReference type="PANTHER" id="PTHR43585:SF2">
    <property type="entry name" value="ATP-GRASP ENZYME FSQD"/>
    <property type="match status" value="1"/>
</dbReference>
<keyword evidence="3 4" id="KW-0067">ATP-binding</keyword>
<evidence type="ECO:0000313" key="7">
    <source>
        <dbReference type="Proteomes" id="UP000267400"/>
    </source>
</evidence>